<reference evidence="3" key="1">
    <citation type="journal article" date="2019" name="Int. J. Syst. Evol. Microbiol.">
        <title>The Global Catalogue of Microorganisms (GCM) 10K type strain sequencing project: providing services to taxonomists for standard genome sequencing and annotation.</title>
        <authorList>
            <consortium name="The Broad Institute Genomics Platform"/>
            <consortium name="The Broad Institute Genome Sequencing Center for Infectious Disease"/>
            <person name="Wu L."/>
            <person name="Ma J."/>
        </authorList>
    </citation>
    <scope>NUCLEOTIDE SEQUENCE [LARGE SCALE GENOMIC DNA]</scope>
    <source>
        <strain evidence="3">IBRC-M 10490</strain>
    </source>
</reference>
<name>A0ABV8VTF5_9NOCA</name>
<comment type="caution">
    <text evidence="2">The sequence shown here is derived from an EMBL/GenBank/DDBJ whole genome shotgun (WGS) entry which is preliminary data.</text>
</comment>
<evidence type="ECO:0000313" key="3">
    <source>
        <dbReference type="Proteomes" id="UP001595844"/>
    </source>
</evidence>
<evidence type="ECO:0000313" key="2">
    <source>
        <dbReference type="EMBL" id="MFC4377690.1"/>
    </source>
</evidence>
<keyword evidence="1" id="KW-0472">Membrane</keyword>
<evidence type="ECO:0000256" key="1">
    <source>
        <dbReference type="SAM" id="Phobius"/>
    </source>
</evidence>
<proteinExistence type="predicted"/>
<dbReference type="Proteomes" id="UP001595844">
    <property type="component" value="Unassembled WGS sequence"/>
</dbReference>
<dbReference type="EMBL" id="JBHSDL010000042">
    <property type="protein sequence ID" value="MFC4377690.1"/>
    <property type="molecule type" value="Genomic_DNA"/>
</dbReference>
<keyword evidence="1" id="KW-1133">Transmembrane helix</keyword>
<dbReference type="RefSeq" id="WP_378568629.1">
    <property type="nucleotide sequence ID" value="NZ_JBHSDL010000042.1"/>
</dbReference>
<gene>
    <name evidence="2" type="ORF">ACFO5K_26790</name>
</gene>
<keyword evidence="3" id="KW-1185">Reference proteome</keyword>
<protein>
    <submittedName>
        <fullName evidence="2">Uncharacterized protein</fullName>
    </submittedName>
</protein>
<organism evidence="2 3">
    <name type="scientific">Nocardia halotolerans</name>
    <dbReference type="NCBI Taxonomy" id="1755878"/>
    <lineage>
        <taxon>Bacteria</taxon>
        <taxon>Bacillati</taxon>
        <taxon>Actinomycetota</taxon>
        <taxon>Actinomycetes</taxon>
        <taxon>Mycobacteriales</taxon>
        <taxon>Nocardiaceae</taxon>
        <taxon>Nocardia</taxon>
    </lineage>
</organism>
<feature type="transmembrane region" description="Helical" evidence="1">
    <location>
        <begin position="17"/>
        <end position="39"/>
    </location>
</feature>
<keyword evidence="1" id="KW-0812">Transmembrane</keyword>
<accession>A0ABV8VTF5</accession>
<sequence length="43" mass="4460">MSNSTGSSAESGYCEPMMWIIAVVAVVSIVVIAVGFALLGRRS</sequence>